<dbReference type="EMBL" id="OP413840">
    <property type="protein sequence ID" value="UYL64967.1"/>
    <property type="molecule type" value="Genomic_DNA"/>
</dbReference>
<dbReference type="CDD" id="cd03801">
    <property type="entry name" value="GT4_PimA-like"/>
    <property type="match status" value="1"/>
</dbReference>
<dbReference type="Gene3D" id="3.40.50.2000">
    <property type="entry name" value="Glycogen Phosphorylase B"/>
    <property type="match status" value="1"/>
</dbReference>
<keyword evidence="1" id="KW-0175">Coiled coil</keyword>
<sequence>MRKGITYIYETYMNNSFAIISRQHIKHLRRHVEVYEVSDEVLDYMMWSSGHNILIHPITYRLLGWDGYLREKGKKRLENLRRIKRRLGGFDIAETSRISDEAVCILNKMDLVFVPSSFSKEVMQKCGVEAPIEVMPHGVHELYELQKFCGQSLSRNIAPLKAMKEQKNYKYILFFVWYSEHRKGGDIVADVMSRIQKEFDDVVLLVKAGDVIDGSIHYLNSLKMVMVRGILQDYEVVQLYDLADVCVVPSRAGAFELNALEAMCRGVPTIATDGICFRDLRGYYIPIRATNGHRIYPPQAVIHIGEGVEPDKEDFYKKLVDVLDRLEHYKKEFERRKRELVEKYSWRRLCDEILVPKLREFGFI</sequence>
<dbReference type="Proteomes" id="UP001156320">
    <property type="component" value="Segment"/>
</dbReference>
<protein>
    <recommendedName>
        <fullName evidence="4">Glycosyltransferase</fullName>
    </recommendedName>
</protein>
<evidence type="ECO:0000313" key="2">
    <source>
        <dbReference type="EMBL" id="UYL64967.1"/>
    </source>
</evidence>
<evidence type="ECO:0008006" key="4">
    <source>
        <dbReference type="Google" id="ProtNLM"/>
    </source>
</evidence>
<dbReference type="Pfam" id="PF13692">
    <property type="entry name" value="Glyco_trans_1_4"/>
    <property type="match status" value="1"/>
</dbReference>
<gene>
    <name evidence="2" type="ORF">JBCDKDKM_00005</name>
</gene>
<reference evidence="2 3" key="1">
    <citation type="submission" date="2022-09" db="EMBL/GenBank/DDBJ databases">
        <title>Evolutionary Diversification of Methanotrophic Ca. Methanophagales (ANME-1) and Their Expansive Virome.</title>
        <authorList>
            <person name="Laso-Perez R."/>
            <person name="Wu F."/>
            <person name="Cremiere A."/>
            <person name="Speth D.R."/>
            <person name="Magyar J.S."/>
            <person name="Krupovic M."/>
            <person name="Orphan V.J."/>
        </authorList>
    </citation>
    <scope>NUCLEOTIDE SEQUENCE [LARGE SCALE GENOMIC DNA]</scope>
    <source>
        <strain evidence="2">PBV300</strain>
    </source>
</reference>
<name>A0ABY6GM37_9VIRU</name>
<proteinExistence type="predicted"/>
<feature type="coiled-coil region" evidence="1">
    <location>
        <begin position="316"/>
        <end position="343"/>
    </location>
</feature>
<dbReference type="SUPFAM" id="SSF53756">
    <property type="entry name" value="UDP-Glycosyltransferase/glycogen phosphorylase"/>
    <property type="match status" value="1"/>
</dbReference>
<keyword evidence="3" id="KW-1185">Reference proteome</keyword>
<accession>A0ABY6GM37</accession>
<organism evidence="2 3">
    <name type="scientific">Methanophagales virus PBV300</name>
    <dbReference type="NCBI Taxonomy" id="2987731"/>
    <lineage>
        <taxon>Viruses</taxon>
        <taxon>Adnaviria</taxon>
        <taxon>Zilligvirae</taxon>
        <taxon>Taleaviricota</taxon>
        <taxon>Tokiviricetes</taxon>
        <taxon>Maximonvirales</taxon>
        <taxon>Ahmunviridae</taxon>
        <taxon>Yumkaaxvirus</taxon>
        <taxon>Yumkaaxvirus pescaderoense</taxon>
    </lineage>
</organism>
<dbReference type="PANTHER" id="PTHR46656">
    <property type="entry name" value="PUTATIVE-RELATED"/>
    <property type="match status" value="1"/>
</dbReference>
<evidence type="ECO:0000313" key="3">
    <source>
        <dbReference type="Proteomes" id="UP001156320"/>
    </source>
</evidence>
<evidence type="ECO:0000256" key="1">
    <source>
        <dbReference type="SAM" id="Coils"/>
    </source>
</evidence>
<dbReference type="PANTHER" id="PTHR46656:SF3">
    <property type="entry name" value="PUTATIVE-RELATED"/>
    <property type="match status" value="1"/>
</dbReference>